<dbReference type="Pfam" id="PF00793">
    <property type="entry name" value="DAHP_synth_1"/>
    <property type="match status" value="1"/>
</dbReference>
<keyword evidence="5" id="KW-1185">Reference proteome</keyword>
<dbReference type="InterPro" id="IPR002701">
    <property type="entry name" value="CM_II_prokaryot"/>
</dbReference>
<feature type="domain" description="Chorismate mutase" evidence="3">
    <location>
        <begin position="323"/>
        <end position="414"/>
    </location>
</feature>
<evidence type="ECO:0000259" key="3">
    <source>
        <dbReference type="PROSITE" id="PS51168"/>
    </source>
</evidence>
<organism evidence="4 5">
    <name type="scientific">Rhodonellum ikkaensis</name>
    <dbReference type="NCBI Taxonomy" id="336829"/>
    <lineage>
        <taxon>Bacteria</taxon>
        <taxon>Pseudomonadati</taxon>
        <taxon>Bacteroidota</taxon>
        <taxon>Cytophagia</taxon>
        <taxon>Cytophagales</taxon>
        <taxon>Cytophagaceae</taxon>
        <taxon>Rhodonellum</taxon>
    </lineage>
</organism>
<dbReference type="InterPro" id="IPR052899">
    <property type="entry name" value="Class-I_DAHP_synthase"/>
</dbReference>
<dbReference type="EMBL" id="FNQC01000014">
    <property type="protein sequence ID" value="SDZ43711.1"/>
    <property type="molecule type" value="Genomic_DNA"/>
</dbReference>
<evidence type="ECO:0000256" key="2">
    <source>
        <dbReference type="ARBA" id="ARBA00022679"/>
    </source>
</evidence>
<accession>A0A1H3T1K4</accession>
<evidence type="ECO:0000256" key="1">
    <source>
        <dbReference type="ARBA" id="ARBA00012404"/>
    </source>
</evidence>
<keyword evidence="2" id="KW-0808">Transferase</keyword>
<protein>
    <recommendedName>
        <fullName evidence="1">chorismate mutase</fullName>
        <ecNumber evidence="1">5.4.99.5</ecNumber>
    </recommendedName>
</protein>
<reference evidence="4 5" key="1">
    <citation type="submission" date="2016-10" db="EMBL/GenBank/DDBJ databases">
        <authorList>
            <person name="Varghese N."/>
            <person name="Submissions S."/>
        </authorList>
    </citation>
    <scope>NUCLEOTIDE SEQUENCE [LARGE SCALE GENOMIC DNA]</scope>
    <source>
        <strain evidence="4 5">DSM 17997</strain>
    </source>
</reference>
<dbReference type="Gene3D" id="3.20.20.70">
    <property type="entry name" value="Aldolase class I"/>
    <property type="match status" value="1"/>
</dbReference>
<dbReference type="PANTHER" id="PTHR43018:SF1">
    <property type="entry name" value="PROTEIN AROA(G)"/>
    <property type="match status" value="1"/>
</dbReference>
<dbReference type="SUPFAM" id="SSF48600">
    <property type="entry name" value="Chorismate mutase II"/>
    <property type="match status" value="1"/>
</dbReference>
<dbReference type="InterPro" id="IPR036263">
    <property type="entry name" value="Chorismate_II_sf"/>
</dbReference>
<dbReference type="SUPFAM" id="SSF51569">
    <property type="entry name" value="Aldolase"/>
    <property type="match status" value="1"/>
</dbReference>
<dbReference type="InterPro" id="IPR036979">
    <property type="entry name" value="CM_dom_sf"/>
</dbReference>
<evidence type="ECO:0000313" key="4">
    <source>
        <dbReference type="EMBL" id="SDZ43711.1"/>
    </source>
</evidence>
<dbReference type="InterPro" id="IPR013785">
    <property type="entry name" value="Aldolase_TIM"/>
</dbReference>
<proteinExistence type="predicted"/>
<gene>
    <name evidence="4" type="ORF">SAMN05444412_114108</name>
</gene>
<evidence type="ECO:0000313" key="5">
    <source>
        <dbReference type="Proteomes" id="UP000199663"/>
    </source>
</evidence>
<dbReference type="PANTHER" id="PTHR43018">
    <property type="entry name" value="PHOSPHO-2-DEHYDRO-3-DEOXYHEPTONATE ALDOLASE"/>
    <property type="match status" value="1"/>
</dbReference>
<dbReference type="Proteomes" id="UP000199663">
    <property type="component" value="Unassembled WGS sequence"/>
</dbReference>
<dbReference type="SMART" id="SM00830">
    <property type="entry name" value="CM_2"/>
    <property type="match status" value="1"/>
</dbReference>
<dbReference type="Gene3D" id="1.20.59.10">
    <property type="entry name" value="Chorismate mutase"/>
    <property type="match status" value="1"/>
</dbReference>
<name>A0A1H3T1K4_9BACT</name>
<dbReference type="Pfam" id="PF01817">
    <property type="entry name" value="CM_2"/>
    <property type="match status" value="1"/>
</dbReference>
<dbReference type="EC" id="5.4.99.5" evidence="1"/>
<dbReference type="PROSITE" id="PS51168">
    <property type="entry name" value="CHORISMATE_MUT_2"/>
    <property type="match status" value="1"/>
</dbReference>
<dbReference type="InterPro" id="IPR006218">
    <property type="entry name" value="DAHP1/KDSA"/>
</dbReference>
<comment type="caution">
    <text evidence="4">The sequence shown here is derived from an EMBL/GenBank/DDBJ whole genome shotgun (WGS) entry which is preliminary data.</text>
</comment>
<sequence length="422" mass="48533">MTHVIRSPFIFYILLLLLSPRGTNRSWLLNVSNINNHKTERARFERVGFFYFKPNTPMKDHLQTKDWGLGLKGHVIIAGPCSAETPEQIEKVCLDMKKENMIPDIFRAGIWKPRTRPGSFEGIGEEGLTWMEIVRNHLNIPITTEVGNAAHVELALKHKVDVLWIGARTTVNPFAVQEIADALRGVDIPVMVKNPMNPDLQLWIGALERLHDVGIHKLAAIHRGFSDSYDKRFRNKPNWSMPIHLKREWKGMEVINDPSHIVGNREGLLETAQRAINFGLDGLMIETHHDPDNAWSDAKQQVTPAQLKQLLSQIDFKDTLGSENPSERLNDLRAAVDHMDDQLLDLLQERFSMIDQIGAYKREHHLTVFQADRWKFVMESRTEKGVSKNLSEKFMKELLYCIHEESVKRQEKQLREAAAIKK</sequence>